<dbReference type="Proteomes" id="UP001060170">
    <property type="component" value="Chromosome 18"/>
</dbReference>
<accession>A0ACC0DNN9</accession>
<evidence type="ECO:0000313" key="1">
    <source>
        <dbReference type="EMBL" id="KAI7935767.1"/>
    </source>
</evidence>
<evidence type="ECO:0000313" key="2">
    <source>
        <dbReference type="Proteomes" id="UP001060170"/>
    </source>
</evidence>
<sequence length="65" mass="7311">MDDSQDEEAINPDEYAAIWGPLESQMQVVAQDLDRQFASLAVTNGRIRQIEPNMDVICPVPVSHR</sequence>
<proteinExistence type="predicted"/>
<gene>
    <name evidence="1" type="ORF">MJO28_016638</name>
</gene>
<name>A0ACC0DNN9_9BASI</name>
<reference evidence="1 2" key="3">
    <citation type="journal article" date="2022" name="Microbiol. Spectr.">
        <title>Folding features and dynamics of 3D genome architecture in plant fungal pathogens.</title>
        <authorList>
            <person name="Xia C."/>
        </authorList>
    </citation>
    <scope>NUCLEOTIDE SEQUENCE [LARGE SCALE GENOMIC DNA]</scope>
    <source>
        <strain evidence="1 2">93-210</strain>
    </source>
</reference>
<dbReference type="EMBL" id="CM045882">
    <property type="protein sequence ID" value="KAI7935767.1"/>
    <property type="molecule type" value="Genomic_DNA"/>
</dbReference>
<organism evidence="1 2">
    <name type="scientific">Puccinia striiformis f. sp. tritici</name>
    <dbReference type="NCBI Taxonomy" id="168172"/>
    <lineage>
        <taxon>Eukaryota</taxon>
        <taxon>Fungi</taxon>
        <taxon>Dikarya</taxon>
        <taxon>Basidiomycota</taxon>
        <taxon>Pucciniomycotina</taxon>
        <taxon>Pucciniomycetes</taxon>
        <taxon>Pucciniales</taxon>
        <taxon>Pucciniaceae</taxon>
        <taxon>Puccinia</taxon>
    </lineage>
</organism>
<reference evidence="2" key="2">
    <citation type="journal article" date="2018" name="Mol. Plant Microbe Interact.">
        <title>Genome sequence resources for the wheat stripe rust pathogen (Puccinia striiformis f. sp. tritici) and the barley stripe rust pathogen (Puccinia striiformis f. sp. hordei).</title>
        <authorList>
            <person name="Xia C."/>
            <person name="Wang M."/>
            <person name="Yin C."/>
            <person name="Cornejo O.E."/>
            <person name="Hulbert S.H."/>
            <person name="Chen X."/>
        </authorList>
    </citation>
    <scope>NUCLEOTIDE SEQUENCE [LARGE SCALE GENOMIC DNA]</scope>
    <source>
        <strain evidence="2">93-210</strain>
    </source>
</reference>
<keyword evidence="2" id="KW-1185">Reference proteome</keyword>
<protein>
    <submittedName>
        <fullName evidence="1">Uncharacterized protein</fullName>
    </submittedName>
</protein>
<comment type="caution">
    <text evidence="1">The sequence shown here is derived from an EMBL/GenBank/DDBJ whole genome shotgun (WGS) entry which is preliminary data.</text>
</comment>
<reference evidence="2" key="1">
    <citation type="journal article" date="2018" name="BMC Genomics">
        <title>Genomic insights into host adaptation between the wheat stripe rust pathogen (Puccinia striiformis f. sp. tritici) and the barley stripe rust pathogen (Puccinia striiformis f. sp. hordei).</title>
        <authorList>
            <person name="Xia C."/>
            <person name="Wang M."/>
            <person name="Yin C."/>
            <person name="Cornejo O.E."/>
            <person name="Hulbert S.H."/>
            <person name="Chen X."/>
        </authorList>
    </citation>
    <scope>NUCLEOTIDE SEQUENCE [LARGE SCALE GENOMIC DNA]</scope>
    <source>
        <strain evidence="2">93-210</strain>
    </source>
</reference>